<comment type="caution">
    <text evidence="2">The sequence shown here is derived from an EMBL/GenBank/DDBJ whole genome shotgun (WGS) entry which is preliminary data.</text>
</comment>
<reference evidence="2 3" key="1">
    <citation type="submission" date="2021-06" db="EMBL/GenBank/DDBJ databases">
        <authorList>
            <person name="Palmer J.M."/>
        </authorList>
    </citation>
    <scope>NUCLEOTIDE SEQUENCE [LARGE SCALE GENOMIC DNA]</scope>
    <source>
        <strain evidence="2 3">CL_MEX2019</strain>
        <tissue evidence="2">Muscle</tissue>
    </source>
</reference>
<protein>
    <submittedName>
        <fullName evidence="2">Uncharacterized protein</fullName>
    </submittedName>
</protein>
<dbReference type="Proteomes" id="UP001352852">
    <property type="component" value="Unassembled WGS sequence"/>
</dbReference>
<evidence type="ECO:0000256" key="1">
    <source>
        <dbReference type="SAM" id="MobiDB-lite"/>
    </source>
</evidence>
<evidence type="ECO:0000313" key="2">
    <source>
        <dbReference type="EMBL" id="MED6286170.1"/>
    </source>
</evidence>
<feature type="compositionally biased region" description="Polar residues" evidence="1">
    <location>
        <begin position="218"/>
        <end position="230"/>
    </location>
</feature>
<evidence type="ECO:0000313" key="3">
    <source>
        <dbReference type="Proteomes" id="UP001352852"/>
    </source>
</evidence>
<accession>A0ABU7EJ69</accession>
<dbReference type="EMBL" id="JAHUTJ010057513">
    <property type="protein sequence ID" value="MED6286170.1"/>
    <property type="molecule type" value="Genomic_DNA"/>
</dbReference>
<sequence length="368" mass="41959">MREDRDNPLALSSKRSCQNQTDYKRELERLRADLEVEKIQTLWACGQLGVELRCLREEAEREHKRAVRELAARRFRLKDRTRSRYLLAKEGKIKNGGQHNKVQSTGEAGFYLDRRPSKLEQLLLTLYEKINGKQAGYKSHHGQEFELEKTIFLCRLLEAHGRLLQGTRSSRPPSYFSKKQVWDNSCYPCQPKAHLTCSRAQLRTSSFNRKSKPDQEKQLSSSGLQTAGPCTSTAVRSACQISSLKIYHPYTIHAVEDNHPSHCAESSSSDESSSTKCTKRNMERPLPFQQSIGSHHHSSVISMETSWGCCDDWVPSQSLPFCDRMRLAELPAPSSHLHLDSLIFSFVLLPYLHCIEDKMELSSPAGSH</sequence>
<organism evidence="2 3">
    <name type="scientific">Characodon lateralis</name>
    <dbReference type="NCBI Taxonomy" id="208331"/>
    <lineage>
        <taxon>Eukaryota</taxon>
        <taxon>Metazoa</taxon>
        <taxon>Chordata</taxon>
        <taxon>Craniata</taxon>
        <taxon>Vertebrata</taxon>
        <taxon>Euteleostomi</taxon>
        <taxon>Actinopterygii</taxon>
        <taxon>Neopterygii</taxon>
        <taxon>Teleostei</taxon>
        <taxon>Neoteleostei</taxon>
        <taxon>Acanthomorphata</taxon>
        <taxon>Ovalentaria</taxon>
        <taxon>Atherinomorphae</taxon>
        <taxon>Cyprinodontiformes</taxon>
        <taxon>Goodeidae</taxon>
        <taxon>Characodon</taxon>
    </lineage>
</organism>
<name>A0ABU7EJ69_9TELE</name>
<gene>
    <name evidence="2" type="ORF">CHARACLAT_003074</name>
</gene>
<feature type="region of interest" description="Disordered" evidence="1">
    <location>
        <begin position="206"/>
        <end position="230"/>
    </location>
</feature>
<proteinExistence type="predicted"/>
<keyword evidence="3" id="KW-1185">Reference proteome</keyword>